<keyword evidence="6" id="KW-1185">Reference proteome</keyword>
<evidence type="ECO:0000313" key="5">
    <source>
        <dbReference type="EMBL" id="MFC7338478.1"/>
    </source>
</evidence>
<dbReference type="RefSeq" id="WP_379713850.1">
    <property type="nucleotide sequence ID" value="NZ_JBHTBS010000008.1"/>
</dbReference>
<dbReference type="Pfam" id="PF03965">
    <property type="entry name" value="Penicillinase_R"/>
    <property type="match status" value="1"/>
</dbReference>
<dbReference type="Proteomes" id="UP001596472">
    <property type="component" value="Unassembled WGS sequence"/>
</dbReference>
<name>A0ABW2L7U6_9BACT</name>
<gene>
    <name evidence="5" type="ORF">ACFQY0_14885</name>
</gene>
<dbReference type="InterPro" id="IPR036390">
    <property type="entry name" value="WH_DNA-bd_sf"/>
</dbReference>
<evidence type="ECO:0000256" key="3">
    <source>
        <dbReference type="ARBA" id="ARBA00023125"/>
    </source>
</evidence>
<sequence>MARRKSRHPTELELEILKVLWEESPLTVKQVRQVLADRFRTLAHTSLITTLNVMFDKGYVLRESVSEGKGYEFSPKLSREEVSQGMVGDLVARMFGGSASALMLSLLESDQLNADEHSELKSAIERYRRGERK</sequence>
<dbReference type="SUPFAM" id="SSF46785">
    <property type="entry name" value="Winged helix' DNA-binding domain"/>
    <property type="match status" value="1"/>
</dbReference>
<evidence type="ECO:0000256" key="4">
    <source>
        <dbReference type="ARBA" id="ARBA00023163"/>
    </source>
</evidence>
<reference evidence="6" key="1">
    <citation type="journal article" date="2019" name="Int. J. Syst. Evol. Microbiol.">
        <title>The Global Catalogue of Microorganisms (GCM) 10K type strain sequencing project: providing services to taxonomists for standard genome sequencing and annotation.</title>
        <authorList>
            <consortium name="The Broad Institute Genomics Platform"/>
            <consortium name="The Broad Institute Genome Sequencing Center for Infectious Disease"/>
            <person name="Wu L."/>
            <person name="Ma J."/>
        </authorList>
    </citation>
    <scope>NUCLEOTIDE SEQUENCE [LARGE SCALE GENOMIC DNA]</scope>
    <source>
        <strain evidence="6">CGMCC 4.1467</strain>
    </source>
</reference>
<evidence type="ECO:0000256" key="2">
    <source>
        <dbReference type="ARBA" id="ARBA00023015"/>
    </source>
</evidence>
<keyword evidence="3" id="KW-0238">DNA-binding</keyword>
<dbReference type="Gene3D" id="1.10.4040.10">
    <property type="entry name" value="Penicillinase repressor domain"/>
    <property type="match status" value="1"/>
</dbReference>
<protein>
    <submittedName>
        <fullName evidence="5">BlaI/MecI/CopY family transcriptional regulator</fullName>
    </submittedName>
</protein>
<comment type="caution">
    <text evidence="5">The sequence shown here is derived from an EMBL/GenBank/DDBJ whole genome shotgun (WGS) entry which is preliminary data.</text>
</comment>
<keyword evidence="4" id="KW-0804">Transcription</keyword>
<comment type="similarity">
    <text evidence="1">Belongs to the BlaI transcriptional regulatory family.</text>
</comment>
<evidence type="ECO:0000256" key="1">
    <source>
        <dbReference type="ARBA" id="ARBA00011046"/>
    </source>
</evidence>
<organism evidence="5 6">
    <name type="scientific">Haloferula chungangensis</name>
    <dbReference type="NCBI Taxonomy" id="1048331"/>
    <lineage>
        <taxon>Bacteria</taxon>
        <taxon>Pseudomonadati</taxon>
        <taxon>Verrucomicrobiota</taxon>
        <taxon>Verrucomicrobiia</taxon>
        <taxon>Verrucomicrobiales</taxon>
        <taxon>Verrucomicrobiaceae</taxon>
        <taxon>Haloferula</taxon>
    </lineage>
</organism>
<proteinExistence type="inferred from homology"/>
<dbReference type="EMBL" id="JBHTBS010000008">
    <property type="protein sequence ID" value="MFC7338478.1"/>
    <property type="molecule type" value="Genomic_DNA"/>
</dbReference>
<accession>A0ABW2L7U6</accession>
<dbReference type="InterPro" id="IPR005650">
    <property type="entry name" value="BlaI_family"/>
</dbReference>
<dbReference type="Gene3D" id="1.10.10.10">
    <property type="entry name" value="Winged helix-like DNA-binding domain superfamily/Winged helix DNA-binding domain"/>
    <property type="match status" value="1"/>
</dbReference>
<dbReference type="PIRSF" id="PIRSF019455">
    <property type="entry name" value="CopR_AtkY"/>
    <property type="match status" value="1"/>
</dbReference>
<dbReference type="InterPro" id="IPR036388">
    <property type="entry name" value="WH-like_DNA-bd_sf"/>
</dbReference>
<keyword evidence="2" id="KW-0805">Transcription regulation</keyword>
<evidence type="ECO:0000313" key="6">
    <source>
        <dbReference type="Proteomes" id="UP001596472"/>
    </source>
</evidence>